<dbReference type="PANTHER" id="PTHR24296">
    <property type="entry name" value="CYTOCHROME P450"/>
    <property type="match status" value="1"/>
</dbReference>
<comment type="caution">
    <text evidence="9">The sequence shown here is derived from an EMBL/GenBank/DDBJ whole genome shotgun (WGS) entry which is preliminary data.</text>
</comment>
<evidence type="ECO:0000256" key="5">
    <source>
        <dbReference type="ARBA" id="ARBA00023002"/>
    </source>
</evidence>
<evidence type="ECO:0008006" key="11">
    <source>
        <dbReference type="Google" id="ProtNLM"/>
    </source>
</evidence>
<evidence type="ECO:0000256" key="3">
    <source>
        <dbReference type="ARBA" id="ARBA00022723"/>
    </source>
</evidence>
<dbReference type="InterPro" id="IPR002401">
    <property type="entry name" value="Cyt_P450_E_grp-I"/>
</dbReference>
<feature type="binding site" description="axial binding residue" evidence="7">
    <location>
        <position position="465"/>
    </location>
    <ligand>
        <name>heme</name>
        <dbReference type="ChEBI" id="CHEBI:30413"/>
    </ligand>
    <ligandPart>
        <name>Fe</name>
        <dbReference type="ChEBI" id="CHEBI:18248"/>
    </ligandPart>
</feature>
<dbReference type="GO" id="GO:0016705">
    <property type="term" value="F:oxidoreductase activity, acting on paired donors, with incorporation or reduction of molecular oxygen"/>
    <property type="evidence" value="ECO:0007669"/>
    <property type="project" value="InterPro"/>
</dbReference>
<dbReference type="Proteomes" id="UP001231189">
    <property type="component" value="Unassembled WGS sequence"/>
</dbReference>
<keyword evidence="6 7" id="KW-0408">Iron</keyword>
<evidence type="ECO:0000256" key="8">
    <source>
        <dbReference type="RuleBase" id="RU000461"/>
    </source>
</evidence>
<organism evidence="9 10">
    <name type="scientific">Lolium multiflorum</name>
    <name type="common">Italian ryegrass</name>
    <name type="synonym">Lolium perenne subsp. multiflorum</name>
    <dbReference type="NCBI Taxonomy" id="4521"/>
    <lineage>
        <taxon>Eukaryota</taxon>
        <taxon>Viridiplantae</taxon>
        <taxon>Streptophyta</taxon>
        <taxon>Embryophyta</taxon>
        <taxon>Tracheophyta</taxon>
        <taxon>Spermatophyta</taxon>
        <taxon>Magnoliopsida</taxon>
        <taxon>Liliopsida</taxon>
        <taxon>Poales</taxon>
        <taxon>Poaceae</taxon>
        <taxon>BOP clade</taxon>
        <taxon>Pooideae</taxon>
        <taxon>Poodae</taxon>
        <taxon>Poeae</taxon>
        <taxon>Poeae Chloroplast Group 2 (Poeae type)</taxon>
        <taxon>Loliodinae</taxon>
        <taxon>Loliinae</taxon>
        <taxon>Lolium</taxon>
    </lineage>
</organism>
<evidence type="ECO:0000256" key="7">
    <source>
        <dbReference type="PIRSR" id="PIRSR602401-1"/>
    </source>
</evidence>
<evidence type="ECO:0000256" key="1">
    <source>
        <dbReference type="ARBA" id="ARBA00010617"/>
    </source>
</evidence>
<dbReference type="PRINTS" id="PR00385">
    <property type="entry name" value="P450"/>
</dbReference>
<keyword evidence="8" id="KW-0503">Monooxygenase</keyword>
<keyword evidence="7 8" id="KW-0349">Heme</keyword>
<dbReference type="InterPro" id="IPR001128">
    <property type="entry name" value="Cyt_P450"/>
</dbReference>
<dbReference type="Gene3D" id="1.10.630.10">
    <property type="entry name" value="Cytochrome P450"/>
    <property type="match status" value="1"/>
</dbReference>
<dbReference type="Pfam" id="PF00067">
    <property type="entry name" value="p450"/>
    <property type="match status" value="1"/>
</dbReference>
<evidence type="ECO:0000313" key="9">
    <source>
        <dbReference type="EMBL" id="KAK1693637.1"/>
    </source>
</evidence>
<keyword evidence="4" id="KW-0472">Membrane</keyword>
<keyword evidence="4" id="KW-1133">Transmembrane helix</keyword>
<dbReference type="InterPro" id="IPR036396">
    <property type="entry name" value="Cyt_P450_sf"/>
</dbReference>
<dbReference type="PRINTS" id="PR00463">
    <property type="entry name" value="EP450I"/>
</dbReference>
<keyword evidence="2" id="KW-0812">Transmembrane</keyword>
<dbReference type="PROSITE" id="PS00086">
    <property type="entry name" value="CYTOCHROME_P450"/>
    <property type="match status" value="1"/>
</dbReference>
<keyword evidence="3 7" id="KW-0479">Metal-binding</keyword>
<dbReference type="EMBL" id="JAUUTY010000001">
    <property type="protein sequence ID" value="KAK1693637.1"/>
    <property type="molecule type" value="Genomic_DNA"/>
</dbReference>
<gene>
    <name evidence="9" type="ORF">QYE76_010334</name>
</gene>
<evidence type="ECO:0000256" key="6">
    <source>
        <dbReference type="ARBA" id="ARBA00023004"/>
    </source>
</evidence>
<sequence>MGALRTFLLSYPEFLLAAFCFLALAALRLALQWRAAAGSNVPVNWPVVGMLPFVLTNLGHLLDAATAALRDSGCSFAFRGPWLVGGDYLLTCDPAAVHHCLAANFARYDKGRDFAEMFDVAGSGLLVSEAATWTQQRHVVATVFAAPAFRSFVVSTVERQTARLLAPFLDRAAAAGRAVELEDVFMRFSLDVSYAVVFAHDLDSLSLEAANAPYPPFGQATRMAGEAVMFRHVVPARWWKLLRWLNVGIERRYAEAKAVLDEFVYREIGKRKAGHLPLLGGGGDLLSMYMAWPRDPAMTDRQRGEFLRDAAVGYMFAAKDLVASALTWFFYMLCTHPHVEAKILHELKSLRANAPAECGGTVFFDCDTLRSASYLHAAVLEALRLHPPAPFEEKEAREDDVLPDGTPVTKGTRILFCIYAMGRIEEIWGEDCREYRPERWLSGSGRVRHQPSYKFAAFNSGPRSCLGKDLGLSNLKIAAAAIIYNFRVELVDGHVVEPTDSVVLHTKNGLMVRVKRRGVAFDD</sequence>
<dbReference type="GO" id="GO:0004497">
    <property type="term" value="F:monooxygenase activity"/>
    <property type="evidence" value="ECO:0007669"/>
    <property type="project" value="UniProtKB-KW"/>
</dbReference>
<name>A0AAD8TVE2_LOLMU</name>
<evidence type="ECO:0000313" key="10">
    <source>
        <dbReference type="Proteomes" id="UP001231189"/>
    </source>
</evidence>
<dbReference type="GO" id="GO:0005506">
    <property type="term" value="F:iron ion binding"/>
    <property type="evidence" value="ECO:0007669"/>
    <property type="project" value="InterPro"/>
</dbReference>
<protein>
    <recommendedName>
        <fullName evidence="11">Cytochrome P450</fullName>
    </recommendedName>
</protein>
<dbReference type="InterPro" id="IPR017972">
    <property type="entry name" value="Cyt_P450_CS"/>
</dbReference>
<dbReference type="GO" id="GO:0020037">
    <property type="term" value="F:heme binding"/>
    <property type="evidence" value="ECO:0007669"/>
    <property type="project" value="InterPro"/>
</dbReference>
<reference evidence="9" key="1">
    <citation type="submission" date="2023-07" db="EMBL/GenBank/DDBJ databases">
        <title>A chromosome-level genome assembly of Lolium multiflorum.</title>
        <authorList>
            <person name="Chen Y."/>
            <person name="Copetti D."/>
            <person name="Kolliker R."/>
            <person name="Studer B."/>
        </authorList>
    </citation>
    <scope>NUCLEOTIDE SEQUENCE</scope>
    <source>
        <strain evidence="9">02402/16</strain>
        <tissue evidence="9">Leaf</tissue>
    </source>
</reference>
<proteinExistence type="inferred from homology"/>
<evidence type="ECO:0000256" key="4">
    <source>
        <dbReference type="ARBA" id="ARBA00022989"/>
    </source>
</evidence>
<accession>A0AAD8TVE2</accession>
<evidence type="ECO:0000256" key="2">
    <source>
        <dbReference type="ARBA" id="ARBA00022692"/>
    </source>
</evidence>
<dbReference type="SUPFAM" id="SSF48264">
    <property type="entry name" value="Cytochrome P450"/>
    <property type="match status" value="1"/>
</dbReference>
<keyword evidence="10" id="KW-1185">Reference proteome</keyword>
<dbReference type="AlphaFoldDB" id="A0AAD8TVE2"/>
<comment type="similarity">
    <text evidence="1 8">Belongs to the cytochrome P450 family.</text>
</comment>
<keyword evidence="5 8" id="KW-0560">Oxidoreductase</keyword>
<comment type="cofactor">
    <cofactor evidence="7">
        <name>heme</name>
        <dbReference type="ChEBI" id="CHEBI:30413"/>
    </cofactor>
</comment>
<dbReference type="CDD" id="cd11064">
    <property type="entry name" value="CYP86A"/>
    <property type="match status" value="1"/>
</dbReference>
<dbReference type="GO" id="GO:0006629">
    <property type="term" value="P:lipid metabolic process"/>
    <property type="evidence" value="ECO:0007669"/>
    <property type="project" value="UniProtKB-ARBA"/>
</dbReference>